<keyword evidence="4" id="KW-1185">Reference proteome</keyword>
<dbReference type="GeneID" id="5914170"/>
<dbReference type="RefSeq" id="XP_001741480.1">
    <property type="nucleotide sequence ID" value="XM_001741428.1"/>
</dbReference>
<dbReference type="PANTHER" id="PTHR10677">
    <property type="entry name" value="UBIQUILIN"/>
    <property type="match status" value="1"/>
</dbReference>
<dbReference type="SMART" id="SM00213">
    <property type="entry name" value="UBQ"/>
    <property type="match status" value="1"/>
</dbReference>
<name>B0ETT2_ENTDS</name>
<dbReference type="EMBL" id="DS550832">
    <property type="protein sequence ID" value="EDR22008.1"/>
    <property type="molecule type" value="Genomic_DNA"/>
</dbReference>
<dbReference type="OrthoDB" id="419317at2759"/>
<feature type="domain" description="Ubiquitin-like" evidence="2">
    <location>
        <begin position="1"/>
        <end position="72"/>
    </location>
</feature>
<dbReference type="OMA" id="AVEYCED"/>
<dbReference type="InterPro" id="IPR029071">
    <property type="entry name" value="Ubiquitin-like_domsf"/>
</dbReference>
<dbReference type="CDD" id="cd17039">
    <property type="entry name" value="Ubl_ubiquitin_like"/>
    <property type="match status" value="1"/>
</dbReference>
<dbReference type="VEuPathDB" id="AmoebaDB:EDI_201040"/>
<accession>B0ETT2</accession>
<proteinExistence type="predicted"/>
<dbReference type="PANTHER" id="PTHR10677:SF3">
    <property type="entry name" value="FI07626P-RELATED"/>
    <property type="match status" value="1"/>
</dbReference>
<dbReference type="GO" id="GO:0005829">
    <property type="term" value="C:cytosol"/>
    <property type="evidence" value="ECO:0007669"/>
    <property type="project" value="TreeGrafter"/>
</dbReference>
<dbReference type="PROSITE" id="PS50053">
    <property type="entry name" value="UBIQUITIN_2"/>
    <property type="match status" value="1"/>
</dbReference>
<dbReference type="KEGG" id="edi:EDI_201040"/>
<feature type="coiled-coil region" evidence="1">
    <location>
        <begin position="140"/>
        <end position="187"/>
    </location>
</feature>
<dbReference type="Gene3D" id="3.10.20.90">
    <property type="entry name" value="Phosphatidylinositol 3-kinase Catalytic Subunit, Chain A, domain 1"/>
    <property type="match status" value="1"/>
</dbReference>
<dbReference type="Pfam" id="PF00240">
    <property type="entry name" value="ubiquitin"/>
    <property type="match status" value="1"/>
</dbReference>
<dbReference type="InterPro" id="IPR015496">
    <property type="entry name" value="Ubiquilin"/>
</dbReference>
<gene>
    <name evidence="3" type="ORF">EDI_201040</name>
</gene>
<dbReference type="InterPro" id="IPR000626">
    <property type="entry name" value="Ubiquitin-like_dom"/>
</dbReference>
<evidence type="ECO:0000259" key="2">
    <source>
        <dbReference type="PROSITE" id="PS50053"/>
    </source>
</evidence>
<dbReference type="eggNOG" id="ENOG502RE3A">
    <property type="taxonomic scope" value="Eukaryota"/>
</dbReference>
<reference evidence="4" key="1">
    <citation type="submission" date="2007-12" db="EMBL/GenBank/DDBJ databases">
        <title>Annotation of Entamoeba dispar SAW760.</title>
        <authorList>
            <person name="Lorenzi H."/>
            <person name="Inman J."/>
            <person name="Schobel S."/>
            <person name="Amedeo P."/>
            <person name="Caler E."/>
        </authorList>
    </citation>
    <scope>NUCLEOTIDE SEQUENCE [LARGE SCALE GENOMIC DNA]</scope>
    <source>
        <strain evidence="4">ATCC PRA-260 / SAW760</strain>
    </source>
</reference>
<keyword evidence="1" id="KW-0175">Coiled coil</keyword>
<dbReference type="Proteomes" id="UP000008076">
    <property type="component" value="Unassembled WGS sequence"/>
</dbReference>
<sequence>MRVLVTTISGNAHEIEIDQKQTIKELKQNISDLYHIETQLLHLIYKGKNLKNDKSTLKENEITEGSKIIVVILKTPTHTISKEVLIKKEEINFNKTKQEVNDDIMEIEFGDESFEEIVNEIEKEEPELAEEIRDNPELLNIIFEEELKEANEYCKNYMEEINEDTEEEENEEEMINYKKELEQLKIEGEVFDKINNKLKKGEELNDLEHSILEEENSYELCIIFILINEGFPENIIREAIKNTSTLDEARTYCKYYLN</sequence>
<evidence type="ECO:0000313" key="3">
    <source>
        <dbReference type="EMBL" id="EDR22008.1"/>
    </source>
</evidence>
<dbReference type="AlphaFoldDB" id="B0ETT2"/>
<dbReference type="GO" id="GO:0031593">
    <property type="term" value="F:polyubiquitin modification-dependent protein binding"/>
    <property type="evidence" value="ECO:0007669"/>
    <property type="project" value="TreeGrafter"/>
</dbReference>
<evidence type="ECO:0000256" key="1">
    <source>
        <dbReference type="SAM" id="Coils"/>
    </source>
</evidence>
<dbReference type="GO" id="GO:0006511">
    <property type="term" value="P:ubiquitin-dependent protein catabolic process"/>
    <property type="evidence" value="ECO:0007669"/>
    <property type="project" value="TreeGrafter"/>
</dbReference>
<evidence type="ECO:0000313" key="4">
    <source>
        <dbReference type="Proteomes" id="UP000008076"/>
    </source>
</evidence>
<dbReference type="SUPFAM" id="SSF54236">
    <property type="entry name" value="Ubiquitin-like"/>
    <property type="match status" value="1"/>
</dbReference>
<organism evidence="4">
    <name type="scientific">Entamoeba dispar (strain ATCC PRA-260 / SAW760)</name>
    <dbReference type="NCBI Taxonomy" id="370354"/>
    <lineage>
        <taxon>Eukaryota</taxon>
        <taxon>Amoebozoa</taxon>
        <taxon>Evosea</taxon>
        <taxon>Archamoebae</taxon>
        <taxon>Mastigamoebida</taxon>
        <taxon>Entamoebidae</taxon>
        <taxon>Entamoeba</taxon>
    </lineage>
</organism>
<protein>
    <recommendedName>
        <fullName evidence="2">Ubiquitin-like domain-containing protein</fullName>
    </recommendedName>
</protein>